<sequence>MGIANEIWEGFIKQYPQVKSGRLSLDEINRLMAKYMLQRNNEPLKDFDGLSPVQMQALISAPLGPESIVQLKAASNEETVASVPMLGLSDMLLGEIRKAGNLKLTAKGNLPVSVCTSLVQRGLIRWKYMDHVKKYTEDNVPYIWPLKDHLLVEGLVKKRDNKLSLTKNGEQYLTKPDSERLLHILTFFTLRFDWRNLYRLEDGGTCGNLGWAYSLYLLLKNGHKRLNTEFYFEKWMAAFEKERWEDVADPIYPAQIDWLRYTYNTRFFECFAVWFGLVKLHEIRVSGQIFNELEVEKSELMDKLFNISEKQKEGWGKST</sequence>
<name>A0A1H7PXU6_9SPHI</name>
<accession>A0A1H7PXU6</accession>
<gene>
    <name evidence="1" type="ORF">SAMN05421740_10576</name>
</gene>
<dbReference type="OrthoDB" id="9816539at2"/>
<keyword evidence="2" id="KW-1185">Reference proteome</keyword>
<proteinExistence type="predicted"/>
<organism evidence="1 2">
    <name type="scientific">Parapedobacter koreensis</name>
    <dbReference type="NCBI Taxonomy" id="332977"/>
    <lineage>
        <taxon>Bacteria</taxon>
        <taxon>Pseudomonadati</taxon>
        <taxon>Bacteroidota</taxon>
        <taxon>Sphingobacteriia</taxon>
        <taxon>Sphingobacteriales</taxon>
        <taxon>Sphingobacteriaceae</taxon>
        <taxon>Parapedobacter</taxon>
    </lineage>
</organism>
<dbReference type="RefSeq" id="WP_090606145.1">
    <property type="nucleotide sequence ID" value="NZ_FNZR01000005.1"/>
</dbReference>
<evidence type="ECO:0000313" key="2">
    <source>
        <dbReference type="Proteomes" id="UP000198916"/>
    </source>
</evidence>
<evidence type="ECO:0000313" key="1">
    <source>
        <dbReference type="EMBL" id="SEL40711.1"/>
    </source>
</evidence>
<reference evidence="2" key="1">
    <citation type="submission" date="2016-10" db="EMBL/GenBank/DDBJ databases">
        <authorList>
            <person name="Varghese N."/>
            <person name="Submissions S."/>
        </authorList>
    </citation>
    <scope>NUCLEOTIDE SEQUENCE [LARGE SCALE GENOMIC DNA]</scope>
    <source>
        <strain evidence="2">Jip14</strain>
    </source>
</reference>
<protein>
    <submittedName>
        <fullName evidence="1">Uncharacterized protein</fullName>
    </submittedName>
</protein>
<dbReference type="EMBL" id="FNZR01000005">
    <property type="protein sequence ID" value="SEL40711.1"/>
    <property type="molecule type" value="Genomic_DNA"/>
</dbReference>
<dbReference type="AlphaFoldDB" id="A0A1H7PXU6"/>
<dbReference type="Proteomes" id="UP000198916">
    <property type="component" value="Unassembled WGS sequence"/>
</dbReference>
<dbReference type="STRING" id="332977.SAMN05421740_10576"/>